<dbReference type="Gene3D" id="3.40.50.300">
    <property type="entry name" value="P-loop containing nucleotide triphosphate hydrolases"/>
    <property type="match status" value="1"/>
</dbReference>
<dbReference type="InterPro" id="IPR003203">
    <property type="entry name" value="CobU/CobP"/>
</dbReference>
<accession>A0A1X9MA10</accession>
<proteinExistence type="predicted"/>
<keyword evidence="2" id="KW-1185">Reference proteome</keyword>
<protein>
    <submittedName>
        <fullName evidence="1">Bifunctional adenosylcobalamin biosynthesis protein CobU</fullName>
        <ecNumber evidence="1">2.7.1.156</ecNumber>
    </submittedName>
</protein>
<dbReference type="STRING" id="199441.BkAM31D_10700"/>
<dbReference type="GO" id="GO:0043752">
    <property type="term" value="F:adenosylcobinamide kinase activity"/>
    <property type="evidence" value="ECO:0007669"/>
    <property type="project" value="UniProtKB-EC"/>
</dbReference>
<reference evidence="1 2" key="1">
    <citation type="submission" date="2017-04" db="EMBL/GenBank/DDBJ databases">
        <title>Bacillus krulwichiae AM31D Genome sequencing and assembly.</title>
        <authorList>
            <person name="Krulwich T.A."/>
            <person name="Anastor L."/>
            <person name="Ehrlich R."/>
            <person name="Ehrlich G.D."/>
            <person name="Janto B."/>
        </authorList>
    </citation>
    <scope>NUCLEOTIDE SEQUENCE [LARGE SCALE GENOMIC DNA]</scope>
    <source>
        <strain evidence="1 2">AM31D</strain>
    </source>
</reference>
<organism evidence="1 2">
    <name type="scientific">Halalkalibacter krulwichiae</name>
    <dbReference type="NCBI Taxonomy" id="199441"/>
    <lineage>
        <taxon>Bacteria</taxon>
        <taxon>Bacillati</taxon>
        <taxon>Bacillota</taxon>
        <taxon>Bacilli</taxon>
        <taxon>Bacillales</taxon>
        <taxon>Bacillaceae</taxon>
        <taxon>Halalkalibacter</taxon>
    </lineage>
</organism>
<dbReference type="EC" id="2.7.1.156" evidence="1"/>
<evidence type="ECO:0000313" key="2">
    <source>
        <dbReference type="Proteomes" id="UP000193006"/>
    </source>
</evidence>
<dbReference type="Proteomes" id="UP000193006">
    <property type="component" value="Chromosome"/>
</dbReference>
<keyword evidence="1" id="KW-0808">Transferase</keyword>
<dbReference type="GO" id="GO:0000166">
    <property type="term" value="F:nucleotide binding"/>
    <property type="evidence" value="ECO:0007669"/>
    <property type="project" value="InterPro"/>
</dbReference>
<dbReference type="RefSeq" id="WP_066151604.1">
    <property type="nucleotide sequence ID" value="NZ_CP020814.1"/>
</dbReference>
<name>A0A1X9MA10_9BACI</name>
<dbReference type="Pfam" id="PF02283">
    <property type="entry name" value="CobU"/>
    <property type="match status" value="1"/>
</dbReference>
<dbReference type="KEGG" id="bkw:BkAM31D_10700"/>
<dbReference type="UniPathway" id="UPA00148">
    <property type="reaction ID" value="UER00236"/>
</dbReference>
<dbReference type="EMBL" id="CP020814">
    <property type="protein sequence ID" value="ARK30255.1"/>
    <property type="molecule type" value="Genomic_DNA"/>
</dbReference>
<sequence>MTWVNSYDELLASPVNTMNGTVIIYGIEAVIQSFMNDDDPRKSFYKWLDQWLNWEKETAQSKLVLIGVDVGKGVVPIEKEKRNYRDLVGWCYQDVVKEATRVDIIWYGLNQQLK</sequence>
<dbReference type="InterPro" id="IPR027417">
    <property type="entry name" value="P-loop_NTPase"/>
</dbReference>
<gene>
    <name evidence="1" type="primary">cobU_2</name>
    <name evidence="1" type="ORF">BkAM31D_10700</name>
</gene>
<evidence type="ECO:0000313" key="1">
    <source>
        <dbReference type="EMBL" id="ARK30255.1"/>
    </source>
</evidence>
<dbReference type="SUPFAM" id="SSF52540">
    <property type="entry name" value="P-loop containing nucleoside triphosphate hydrolases"/>
    <property type="match status" value="1"/>
</dbReference>
<dbReference type="GO" id="GO:0009236">
    <property type="term" value="P:cobalamin biosynthetic process"/>
    <property type="evidence" value="ECO:0007669"/>
    <property type="project" value="UniProtKB-UniPathway"/>
</dbReference>
<dbReference type="AlphaFoldDB" id="A0A1X9MA10"/>